<accession>A0A6C0HLQ1</accession>
<keyword evidence="2" id="KW-1133">Transmembrane helix</keyword>
<keyword evidence="2" id="KW-0472">Membrane</keyword>
<name>A0A6C0HLQ1_9ZZZZ</name>
<proteinExistence type="predicted"/>
<evidence type="ECO:0000313" key="3">
    <source>
        <dbReference type="EMBL" id="QHT81611.1"/>
    </source>
</evidence>
<keyword evidence="1" id="KW-0175">Coiled coil</keyword>
<feature type="transmembrane region" description="Helical" evidence="2">
    <location>
        <begin position="265"/>
        <end position="284"/>
    </location>
</feature>
<dbReference type="AlphaFoldDB" id="A0A6C0HLQ1"/>
<dbReference type="EMBL" id="MN739986">
    <property type="protein sequence ID" value="QHT81611.1"/>
    <property type="molecule type" value="Genomic_DNA"/>
</dbReference>
<keyword evidence="2" id="KW-0812">Transmembrane</keyword>
<evidence type="ECO:0000256" key="2">
    <source>
        <dbReference type="SAM" id="Phobius"/>
    </source>
</evidence>
<feature type="coiled-coil region" evidence="1">
    <location>
        <begin position="214"/>
        <end position="241"/>
    </location>
</feature>
<feature type="transmembrane region" description="Helical" evidence="2">
    <location>
        <begin position="15"/>
        <end position="36"/>
    </location>
</feature>
<protein>
    <submittedName>
        <fullName evidence="3">Uncharacterized protein</fullName>
    </submittedName>
</protein>
<evidence type="ECO:0000256" key="1">
    <source>
        <dbReference type="SAM" id="Coils"/>
    </source>
</evidence>
<sequence length="287" mass="32157">MTYTQKLFGPTKNNIGKLLISTLLLVLIAYIIISIYQSGNMNFFGNTKNTKNTKDTKNIKDKFDNVTDSTADITNRLQPLQTYLAKYTNLNIPISFDDVGNLCKPWGIFENSKYIANDNVCIKVDNTMPRKCLTTSGNVLTPCSKIYEDGQLNSANTIAASDIYNIAMNNMTSGYTTLNNAIETANTNLDIMITNAGQYTDLTNSQNTLINNNMVGLTDKKQNYNDNLDILQNKMDKTNIAHINYQQFLQTKANTDARISLYKKIVIALIIILFVLCGLIYVMSNIL</sequence>
<reference evidence="3" key="1">
    <citation type="journal article" date="2020" name="Nature">
        <title>Giant virus diversity and host interactions through global metagenomics.</title>
        <authorList>
            <person name="Schulz F."/>
            <person name="Roux S."/>
            <person name="Paez-Espino D."/>
            <person name="Jungbluth S."/>
            <person name="Walsh D.A."/>
            <person name="Denef V.J."/>
            <person name="McMahon K.D."/>
            <person name="Konstantinidis K.T."/>
            <person name="Eloe-Fadrosh E.A."/>
            <person name="Kyrpides N.C."/>
            <person name="Woyke T."/>
        </authorList>
    </citation>
    <scope>NUCLEOTIDE SEQUENCE</scope>
    <source>
        <strain evidence="3">GVMAG-M-3300023184-13</strain>
    </source>
</reference>
<organism evidence="3">
    <name type="scientific">viral metagenome</name>
    <dbReference type="NCBI Taxonomy" id="1070528"/>
    <lineage>
        <taxon>unclassified sequences</taxon>
        <taxon>metagenomes</taxon>
        <taxon>organismal metagenomes</taxon>
    </lineage>
</organism>